<accession>A0ACB8RFY2</accession>
<keyword evidence="2" id="KW-1185">Reference proteome</keyword>
<reference evidence="1" key="2">
    <citation type="journal article" date="2022" name="New Phytol.">
        <title>Evolutionary transition to the ectomycorrhizal habit in the genomes of a hyperdiverse lineage of mushroom-forming fungi.</title>
        <authorList>
            <person name="Looney B."/>
            <person name="Miyauchi S."/>
            <person name="Morin E."/>
            <person name="Drula E."/>
            <person name="Courty P.E."/>
            <person name="Kohler A."/>
            <person name="Kuo A."/>
            <person name="LaButti K."/>
            <person name="Pangilinan J."/>
            <person name="Lipzen A."/>
            <person name="Riley R."/>
            <person name="Andreopoulos W."/>
            <person name="He G."/>
            <person name="Johnson J."/>
            <person name="Nolan M."/>
            <person name="Tritt A."/>
            <person name="Barry K.W."/>
            <person name="Grigoriev I.V."/>
            <person name="Nagy L.G."/>
            <person name="Hibbett D."/>
            <person name="Henrissat B."/>
            <person name="Matheny P.B."/>
            <person name="Labbe J."/>
            <person name="Martin F.M."/>
        </authorList>
    </citation>
    <scope>NUCLEOTIDE SEQUENCE</scope>
    <source>
        <strain evidence="1">FP105234-sp</strain>
    </source>
</reference>
<gene>
    <name evidence="1" type="ORF">FA95DRAFT_1609810</name>
</gene>
<reference evidence="1" key="1">
    <citation type="submission" date="2021-02" db="EMBL/GenBank/DDBJ databases">
        <authorList>
            <consortium name="DOE Joint Genome Institute"/>
            <person name="Ahrendt S."/>
            <person name="Looney B.P."/>
            <person name="Miyauchi S."/>
            <person name="Morin E."/>
            <person name="Drula E."/>
            <person name="Courty P.E."/>
            <person name="Chicoki N."/>
            <person name="Fauchery L."/>
            <person name="Kohler A."/>
            <person name="Kuo A."/>
            <person name="Labutti K."/>
            <person name="Pangilinan J."/>
            <person name="Lipzen A."/>
            <person name="Riley R."/>
            <person name="Andreopoulos W."/>
            <person name="He G."/>
            <person name="Johnson J."/>
            <person name="Barry K.W."/>
            <person name="Grigoriev I.V."/>
            <person name="Nagy L."/>
            <person name="Hibbett D."/>
            <person name="Henrissat B."/>
            <person name="Matheny P.B."/>
            <person name="Labbe J."/>
            <person name="Martin F."/>
        </authorList>
    </citation>
    <scope>NUCLEOTIDE SEQUENCE</scope>
    <source>
        <strain evidence="1">FP105234-sp</strain>
    </source>
</reference>
<evidence type="ECO:0000313" key="1">
    <source>
        <dbReference type="EMBL" id="KAI0042922.1"/>
    </source>
</evidence>
<evidence type="ECO:0000313" key="2">
    <source>
        <dbReference type="Proteomes" id="UP000814033"/>
    </source>
</evidence>
<dbReference type="EMBL" id="MU276041">
    <property type="protein sequence ID" value="KAI0042922.1"/>
    <property type="molecule type" value="Genomic_DNA"/>
</dbReference>
<name>A0ACB8RFY2_9AGAM</name>
<sequence>MLSSLVIQLSLSGAVYASNRGSGGDDGCATGDNDGDGDDPTGDDDPPSTCIPPSSSASASASASSSPGLGGGLDRSAALSHGDIAGVAIGALAGLALLALLALVLVRRRRRALASASSDASAQGSKALLADPGATTPYPLEMRMADLSTGVVPMYAPSVVAPPADMHQYLAVRRDAKVFASQTSLPSSAPGPQAQFRQGFPPTAPSTAGESAVVSDTGALDGHEEFRSLRGHDVEQGHRESAAPPSYQVFP</sequence>
<organism evidence="1 2">
    <name type="scientific">Auriscalpium vulgare</name>
    <dbReference type="NCBI Taxonomy" id="40419"/>
    <lineage>
        <taxon>Eukaryota</taxon>
        <taxon>Fungi</taxon>
        <taxon>Dikarya</taxon>
        <taxon>Basidiomycota</taxon>
        <taxon>Agaricomycotina</taxon>
        <taxon>Agaricomycetes</taxon>
        <taxon>Russulales</taxon>
        <taxon>Auriscalpiaceae</taxon>
        <taxon>Auriscalpium</taxon>
    </lineage>
</organism>
<protein>
    <submittedName>
        <fullName evidence="1">Uncharacterized protein</fullName>
    </submittedName>
</protein>
<comment type="caution">
    <text evidence="1">The sequence shown here is derived from an EMBL/GenBank/DDBJ whole genome shotgun (WGS) entry which is preliminary data.</text>
</comment>
<dbReference type="Proteomes" id="UP000814033">
    <property type="component" value="Unassembled WGS sequence"/>
</dbReference>
<proteinExistence type="predicted"/>